<dbReference type="AlphaFoldDB" id="K0C7C6"/>
<dbReference type="PANTHER" id="PTHR45737">
    <property type="entry name" value="VON WILLEBRAND FACTOR A DOMAIN-CONTAINING PROTEIN 5A"/>
    <property type="match status" value="1"/>
</dbReference>
<dbReference type="PATRIC" id="fig|930169.3.peg.101"/>
<dbReference type="Gene3D" id="3.40.50.410">
    <property type="entry name" value="von Willebrand factor, type A domain"/>
    <property type="match status" value="1"/>
</dbReference>
<keyword evidence="2" id="KW-0732">Signal</keyword>
<feature type="domain" description="VWFA" evidence="3">
    <location>
        <begin position="313"/>
        <end position="483"/>
    </location>
</feature>
<dbReference type="EMBL" id="CP003466">
    <property type="protein sequence ID" value="AFT68390.1"/>
    <property type="molecule type" value="Genomic_DNA"/>
</dbReference>
<evidence type="ECO:0000256" key="1">
    <source>
        <dbReference type="SAM" id="Phobius"/>
    </source>
</evidence>
<name>K0C7C6_ALCDB</name>
<feature type="domain" description="VIT" evidence="4">
    <location>
        <begin position="48"/>
        <end position="176"/>
    </location>
</feature>
<dbReference type="Pfam" id="PF13768">
    <property type="entry name" value="VWA_3"/>
    <property type="match status" value="1"/>
</dbReference>
<evidence type="ECO:0000259" key="4">
    <source>
        <dbReference type="PROSITE" id="PS51468"/>
    </source>
</evidence>
<gene>
    <name evidence="5" type="ordered locus">B5T_00101</name>
</gene>
<dbReference type="STRING" id="930169.B5T_00101"/>
<feature type="chain" id="PRO_5003832115" evidence="2">
    <location>
        <begin position="37"/>
        <end position="667"/>
    </location>
</feature>
<dbReference type="SMART" id="SM00609">
    <property type="entry name" value="VIT"/>
    <property type="match status" value="1"/>
</dbReference>
<dbReference type="Proteomes" id="UP000006286">
    <property type="component" value="Chromosome"/>
</dbReference>
<evidence type="ECO:0000313" key="5">
    <source>
        <dbReference type="EMBL" id="AFT68390.1"/>
    </source>
</evidence>
<dbReference type="HOGENOM" id="CLU_011139_1_1_6"/>
<dbReference type="eggNOG" id="COG2304">
    <property type="taxonomic scope" value="Bacteria"/>
</dbReference>
<dbReference type="InterPro" id="IPR002035">
    <property type="entry name" value="VWF_A"/>
</dbReference>
<dbReference type="SUPFAM" id="SSF53300">
    <property type="entry name" value="vWA-like"/>
    <property type="match status" value="1"/>
</dbReference>
<dbReference type="PANTHER" id="PTHR45737:SF6">
    <property type="entry name" value="VON WILLEBRAND FACTOR A DOMAIN-CONTAINING PROTEIN 5A"/>
    <property type="match status" value="1"/>
</dbReference>
<keyword evidence="1" id="KW-0472">Membrane</keyword>
<protein>
    <submittedName>
        <fullName evidence="5">Vault protein inter-alpha-trypsin</fullName>
    </submittedName>
</protein>
<organism evidence="5 6">
    <name type="scientific">Alcanivorax dieselolei (strain DSM 16502 / CGMCC 1.3690 / MCCC 1A00001 / B-5)</name>
    <name type="common">Alloalcanivorax dieselolei</name>
    <dbReference type="NCBI Taxonomy" id="930169"/>
    <lineage>
        <taxon>Bacteria</taxon>
        <taxon>Pseudomonadati</taxon>
        <taxon>Pseudomonadota</taxon>
        <taxon>Gammaproteobacteria</taxon>
        <taxon>Oceanospirillales</taxon>
        <taxon>Alcanivoracaceae</taxon>
        <taxon>Alloalcanivorax</taxon>
    </lineage>
</organism>
<feature type="transmembrane region" description="Helical" evidence="1">
    <location>
        <begin position="640"/>
        <end position="658"/>
    </location>
</feature>
<dbReference type="RefSeq" id="WP_014992471.1">
    <property type="nucleotide sequence ID" value="NC_018691.1"/>
</dbReference>
<dbReference type="Pfam" id="PF08487">
    <property type="entry name" value="VIT"/>
    <property type="match status" value="1"/>
</dbReference>
<reference evidence="5 6" key="1">
    <citation type="journal article" date="2012" name="J. Bacteriol.">
        <title>Complete genome sequence of Alcanivorax dieselolei type strain B5.</title>
        <authorList>
            <person name="Lai Q."/>
            <person name="Li W."/>
            <person name="Shao Z."/>
        </authorList>
    </citation>
    <scope>NUCLEOTIDE SEQUENCE [LARGE SCALE GENOMIC DNA]</scope>
    <source>
        <strain evidence="6">DSM 16502 / CGMCC 1.3690 / B-5</strain>
    </source>
</reference>
<keyword evidence="1" id="KW-1133">Transmembrane helix</keyword>
<accession>K0C7C6</accession>
<dbReference type="OrthoDB" id="9784383at2"/>
<dbReference type="KEGG" id="adi:B5T_00101"/>
<evidence type="ECO:0000256" key="2">
    <source>
        <dbReference type="SAM" id="SignalP"/>
    </source>
</evidence>
<dbReference type="PROSITE" id="PS51468">
    <property type="entry name" value="VIT"/>
    <property type="match status" value="1"/>
</dbReference>
<keyword evidence="6" id="KW-1185">Reference proteome</keyword>
<dbReference type="SMART" id="SM00327">
    <property type="entry name" value="VWA"/>
    <property type="match status" value="1"/>
</dbReference>
<proteinExistence type="predicted"/>
<evidence type="ECO:0000259" key="3">
    <source>
        <dbReference type="PROSITE" id="PS50234"/>
    </source>
</evidence>
<keyword evidence="1" id="KW-0812">Transmembrane</keyword>
<sequence length="667" mass="73536">MIIRLLATRPDAAPRTALPWALLCLAALLLSATAHAVPRGTPAEPGSGVFLMFDDDGQEVPATLLSTDVDIHISGPVAQVTLVQSFQNEGALFSEGRYVFPLPEQAAVTGMTLTVGERRIVGEIQPKQEAKRRYQQAKRDGHRAGLVEQRHSNLFTTSVANIAPGERVEVTLHYSQTVDVQGNDFRLRVPMTLTPRYQPEGDENLSGPFHSPDSSAAPNMARLRVELDAGQSILPPDSGSHDLDVDGARGLYRIHPSDGLVPMDRDFLLHWRIANAEQSRGSLFVENVNGEHYALVMLTPPSHPAATRALPRETLFIIDTSGSMSGASIRQARASLLEALAHLRPGDRFNVIEFNSVHHALFAAPMPADEAHLQQARRFVTGLKASGGTEMLPALHTALTMPADAEYLRQVMFITDGAVTNEDGIFNLIHRRLGSARLFTVGIGSSPNSHFMRKAAQFGRGTFTYIGNLQEVSKAMNDLFVKLENPVIRDVRLTLPPGVEAEVWPRRIPDLYASEPLLLTLKLNRVPEYLTLTGLTPAPWEQTLQLPEGRQHPGIARLWARNKIEALNDRLALGEAEQVIRPLLTDVALEHSLMSRYTSFVAIERTPSRPLDEPLIRENIANTLPDGLAWPATATGVDRLWRQAVVLALTGLLLILVFRRRRHRGQE</sequence>
<dbReference type="InterPro" id="IPR036465">
    <property type="entry name" value="vWFA_dom_sf"/>
</dbReference>
<dbReference type="InterPro" id="IPR013694">
    <property type="entry name" value="VIT"/>
</dbReference>
<dbReference type="PROSITE" id="PS50234">
    <property type="entry name" value="VWFA"/>
    <property type="match status" value="1"/>
</dbReference>
<evidence type="ECO:0000313" key="6">
    <source>
        <dbReference type="Proteomes" id="UP000006286"/>
    </source>
</evidence>
<feature type="signal peptide" evidence="2">
    <location>
        <begin position="1"/>
        <end position="36"/>
    </location>
</feature>